<dbReference type="Proteomes" id="UP000663829">
    <property type="component" value="Unassembled WGS sequence"/>
</dbReference>
<dbReference type="Proteomes" id="UP000681722">
    <property type="component" value="Unassembled WGS sequence"/>
</dbReference>
<sequence length="66" mass="7366">MLSSHAMQPPLSNYSPLAQYPMPYAPLSNLPVNSPFVNPYQMYPSNCQCYDCSVAVSQSMWLPPPI</sequence>
<proteinExistence type="predicted"/>
<evidence type="ECO:0000313" key="1">
    <source>
        <dbReference type="EMBL" id="CAF0838326.1"/>
    </source>
</evidence>
<protein>
    <submittedName>
        <fullName evidence="1">Uncharacterized protein</fullName>
    </submittedName>
</protein>
<gene>
    <name evidence="1" type="ORF">GPM918_LOCUS5427</name>
    <name evidence="2" type="ORF">SRO942_LOCUS5427</name>
</gene>
<comment type="caution">
    <text evidence="1">The sequence shown here is derived from an EMBL/GenBank/DDBJ whole genome shotgun (WGS) entry which is preliminary data.</text>
</comment>
<dbReference type="EMBL" id="CAJOBC010000784">
    <property type="protein sequence ID" value="CAF3625606.1"/>
    <property type="molecule type" value="Genomic_DNA"/>
</dbReference>
<evidence type="ECO:0000313" key="3">
    <source>
        <dbReference type="Proteomes" id="UP000663829"/>
    </source>
</evidence>
<organism evidence="1 3">
    <name type="scientific">Didymodactylos carnosus</name>
    <dbReference type="NCBI Taxonomy" id="1234261"/>
    <lineage>
        <taxon>Eukaryota</taxon>
        <taxon>Metazoa</taxon>
        <taxon>Spiralia</taxon>
        <taxon>Gnathifera</taxon>
        <taxon>Rotifera</taxon>
        <taxon>Eurotatoria</taxon>
        <taxon>Bdelloidea</taxon>
        <taxon>Philodinida</taxon>
        <taxon>Philodinidae</taxon>
        <taxon>Didymodactylos</taxon>
    </lineage>
</organism>
<reference evidence="1" key="1">
    <citation type="submission" date="2021-02" db="EMBL/GenBank/DDBJ databases">
        <authorList>
            <person name="Nowell W R."/>
        </authorList>
    </citation>
    <scope>NUCLEOTIDE SEQUENCE</scope>
</reference>
<dbReference type="AlphaFoldDB" id="A0A813VJ15"/>
<dbReference type="EMBL" id="CAJNOQ010000784">
    <property type="protein sequence ID" value="CAF0838326.1"/>
    <property type="molecule type" value="Genomic_DNA"/>
</dbReference>
<name>A0A813VJ15_9BILA</name>
<keyword evidence="3" id="KW-1185">Reference proteome</keyword>
<accession>A0A813VJ15</accession>
<evidence type="ECO:0000313" key="2">
    <source>
        <dbReference type="EMBL" id="CAF3625606.1"/>
    </source>
</evidence>